<evidence type="ECO:0000313" key="2">
    <source>
        <dbReference type="EMBL" id="SIO46100.1"/>
    </source>
</evidence>
<evidence type="ECO:0000313" key="3">
    <source>
        <dbReference type="Proteomes" id="UP000184693"/>
    </source>
</evidence>
<dbReference type="Pfam" id="PF19953">
    <property type="entry name" value="EACC1"/>
    <property type="match status" value="1"/>
</dbReference>
<dbReference type="InterPro" id="IPR045428">
    <property type="entry name" value="EACC1"/>
</dbReference>
<protein>
    <submittedName>
        <fullName evidence="2">Uncharacterized protein</fullName>
    </submittedName>
</protein>
<dbReference type="Proteomes" id="UP000184693">
    <property type="component" value="Unassembled WGS sequence"/>
</dbReference>
<gene>
    <name evidence="2" type="ORF">SAMN05444168_4753</name>
</gene>
<organism evidence="2 3">
    <name type="scientific">Paraburkholderia phenazinium</name>
    <dbReference type="NCBI Taxonomy" id="60549"/>
    <lineage>
        <taxon>Bacteria</taxon>
        <taxon>Pseudomonadati</taxon>
        <taxon>Pseudomonadota</taxon>
        <taxon>Betaproteobacteria</taxon>
        <taxon>Burkholderiales</taxon>
        <taxon>Burkholderiaceae</taxon>
        <taxon>Paraburkholderia</taxon>
    </lineage>
</organism>
<proteinExistence type="predicted"/>
<dbReference type="EMBL" id="FSRM01000002">
    <property type="protein sequence ID" value="SIO46100.1"/>
    <property type="molecule type" value="Genomic_DNA"/>
</dbReference>
<reference evidence="2 3" key="1">
    <citation type="submission" date="2016-11" db="EMBL/GenBank/DDBJ databases">
        <authorList>
            <person name="Jaros S."/>
            <person name="Januszkiewicz K."/>
            <person name="Wedrychowicz H."/>
        </authorList>
    </citation>
    <scope>NUCLEOTIDE SEQUENCE [LARGE SCALE GENOMIC DNA]</scope>
    <source>
        <strain evidence="2 3">GAS86</strain>
    </source>
</reference>
<evidence type="ECO:0000256" key="1">
    <source>
        <dbReference type="SAM" id="Phobius"/>
    </source>
</evidence>
<accession>A0A1N6JP91</accession>
<dbReference type="AlphaFoldDB" id="A0A1N6JP91"/>
<dbReference type="OrthoDB" id="9927286at2"/>
<name>A0A1N6JP91_9BURK</name>
<keyword evidence="1" id="KW-0472">Membrane</keyword>
<keyword evidence="1" id="KW-1133">Transmembrane helix</keyword>
<keyword evidence="1" id="KW-0812">Transmembrane</keyword>
<sequence>MELSLDVTEAARPVEAAADLADWLKKARLPGVDEVRQEEMPPKPGEQGPSLESILTVVLGAPAVVAFVHCFFRYLEARRPKMKLTWKNGRKSLVIDCTNPPSIDELTAAAKSLIDE</sequence>
<dbReference type="RefSeq" id="WP_074266816.1">
    <property type="nucleotide sequence ID" value="NZ_FSRM01000002.1"/>
</dbReference>
<feature type="transmembrane region" description="Helical" evidence="1">
    <location>
        <begin position="54"/>
        <end position="75"/>
    </location>
</feature>